<dbReference type="RefSeq" id="WP_398710600.1">
    <property type="nucleotide sequence ID" value="NZ_JBIRUI010000008.1"/>
</dbReference>
<keyword evidence="3" id="KW-1185">Reference proteome</keyword>
<dbReference type="EMBL" id="JBIRUI010000008">
    <property type="protein sequence ID" value="MFI1715902.1"/>
    <property type="molecule type" value="Genomic_DNA"/>
</dbReference>
<dbReference type="Pfam" id="PF03779">
    <property type="entry name" value="SPW"/>
    <property type="match status" value="1"/>
</dbReference>
<evidence type="ECO:0000313" key="3">
    <source>
        <dbReference type="Proteomes" id="UP001611339"/>
    </source>
</evidence>
<gene>
    <name evidence="2" type="ORF">ACH407_20300</name>
</gene>
<dbReference type="Proteomes" id="UP001611339">
    <property type="component" value="Unassembled WGS sequence"/>
</dbReference>
<dbReference type="InterPro" id="IPR005530">
    <property type="entry name" value="SPW"/>
</dbReference>
<protein>
    <recommendedName>
        <fullName evidence="1">SPW repeat-containing integral membrane domain-containing protein</fullName>
    </recommendedName>
</protein>
<comment type="caution">
    <text evidence="2">The sequence shown here is derived from an EMBL/GenBank/DDBJ whole genome shotgun (WGS) entry which is preliminary data.</text>
</comment>
<organism evidence="2 3">
    <name type="scientific">Streptomyces litmocidini</name>
    <dbReference type="NCBI Taxonomy" id="67318"/>
    <lineage>
        <taxon>Bacteria</taxon>
        <taxon>Bacillati</taxon>
        <taxon>Actinomycetota</taxon>
        <taxon>Actinomycetes</taxon>
        <taxon>Kitasatosporales</taxon>
        <taxon>Streptomycetaceae</taxon>
        <taxon>Streptomyces</taxon>
    </lineage>
</organism>
<sequence length="69" mass="7231">MPAVSVLLLVMPMATQAGSKDTQINEMLVGLVVAFTAGWRVYRGGSLRSDAVVGLAGVWLLVAPFVLDA</sequence>
<reference evidence="2 3" key="1">
    <citation type="submission" date="2024-10" db="EMBL/GenBank/DDBJ databases">
        <title>The Natural Products Discovery Center: Release of the First 8490 Sequenced Strains for Exploring Actinobacteria Biosynthetic Diversity.</title>
        <authorList>
            <person name="Kalkreuter E."/>
            <person name="Kautsar S.A."/>
            <person name="Yang D."/>
            <person name="Bader C.D."/>
            <person name="Teijaro C.N."/>
            <person name="Fluegel L."/>
            <person name="Davis C.M."/>
            <person name="Simpson J.R."/>
            <person name="Lauterbach L."/>
            <person name="Steele A.D."/>
            <person name="Gui C."/>
            <person name="Meng S."/>
            <person name="Li G."/>
            <person name="Viehrig K."/>
            <person name="Ye F."/>
            <person name="Su P."/>
            <person name="Kiefer A.F."/>
            <person name="Nichols A."/>
            <person name="Cepeda A.J."/>
            <person name="Yan W."/>
            <person name="Fan B."/>
            <person name="Jiang Y."/>
            <person name="Adhikari A."/>
            <person name="Zheng C.-J."/>
            <person name="Schuster L."/>
            <person name="Cowan T.M."/>
            <person name="Smanski M.J."/>
            <person name="Chevrette M.G."/>
            <person name="De Carvalho L.P.S."/>
            <person name="Shen B."/>
        </authorList>
    </citation>
    <scope>NUCLEOTIDE SEQUENCE [LARGE SCALE GENOMIC DNA]</scope>
    <source>
        <strain evidence="2 3">NPDC020602</strain>
    </source>
</reference>
<name>A0ABW7UC51_9ACTN</name>
<evidence type="ECO:0000313" key="2">
    <source>
        <dbReference type="EMBL" id="MFI1715902.1"/>
    </source>
</evidence>
<evidence type="ECO:0000259" key="1">
    <source>
        <dbReference type="Pfam" id="PF03779"/>
    </source>
</evidence>
<proteinExistence type="predicted"/>
<feature type="domain" description="SPW repeat-containing integral membrane" evidence="1">
    <location>
        <begin position="4"/>
        <end position="68"/>
    </location>
</feature>
<accession>A0ABW7UC51</accession>